<reference evidence="1 2" key="1">
    <citation type="submission" date="2021-12" db="EMBL/GenBank/DDBJ databases">
        <title>Genome sequence of Kibdelosporangium philippinense ATCC 49844.</title>
        <authorList>
            <person name="Fedorov E.A."/>
            <person name="Omeragic M."/>
            <person name="Shalygina K.F."/>
            <person name="Maclea K.S."/>
        </authorList>
    </citation>
    <scope>NUCLEOTIDE SEQUENCE [LARGE SCALE GENOMIC DNA]</scope>
    <source>
        <strain evidence="1 2">ATCC 49844</strain>
    </source>
</reference>
<evidence type="ECO:0008006" key="3">
    <source>
        <dbReference type="Google" id="ProtNLM"/>
    </source>
</evidence>
<dbReference type="EMBL" id="JAJVCN010000002">
    <property type="protein sequence ID" value="MCE7006236.1"/>
    <property type="molecule type" value="Genomic_DNA"/>
</dbReference>
<evidence type="ECO:0000313" key="2">
    <source>
        <dbReference type="Proteomes" id="UP001521150"/>
    </source>
</evidence>
<sequence length="399" mass="43882">MYERWVRGAIGQDSDLWVTLAGCRKVLVMVPTVTAGTRLTDVLTLLRGDRRIQTLYTVPETFETWHGAAEFTAATGGLVVPWHQAVNQNFDLVLAATMTGLDQVRGQVMLLPHGAGSLMSRKYSPWAGRSARPHTGLARETLTKRGKLLLSALALTHDDELRVLRRTCPEALPVAVVAGDICYDRMVVSMSRYPEYREALGVAADQTLVTISSTWSTDSIFGRQPDLCRDVVREVADSGHRAALVLHPHVWAAHGKWQIHSWLAECLDNGLLLIPPQEGWQAAIVASDYVVGDFGSTTQYAAAIGKPVTLATFPDHKIRSGSLAHRLAKLAPRLDVRQRLLPQLRQANPHAEQVACWMSSRQGRSASILRHTMYQLLQLTEPKQPAALPPVPSPCPVPS</sequence>
<organism evidence="1 2">
    <name type="scientific">Kibdelosporangium philippinense</name>
    <dbReference type="NCBI Taxonomy" id="211113"/>
    <lineage>
        <taxon>Bacteria</taxon>
        <taxon>Bacillati</taxon>
        <taxon>Actinomycetota</taxon>
        <taxon>Actinomycetes</taxon>
        <taxon>Pseudonocardiales</taxon>
        <taxon>Pseudonocardiaceae</taxon>
        <taxon>Kibdelosporangium</taxon>
    </lineage>
</organism>
<gene>
    <name evidence="1" type="ORF">LWC34_25850</name>
</gene>
<dbReference type="Proteomes" id="UP001521150">
    <property type="component" value="Unassembled WGS sequence"/>
</dbReference>
<name>A0ABS8ZHZ0_9PSEU</name>
<keyword evidence="2" id="KW-1185">Reference proteome</keyword>
<dbReference type="RefSeq" id="WP_233727735.1">
    <property type="nucleotide sequence ID" value="NZ_JAJVCN010000002.1"/>
</dbReference>
<comment type="caution">
    <text evidence="1">The sequence shown here is derived from an EMBL/GenBank/DDBJ whole genome shotgun (WGS) entry which is preliminary data.</text>
</comment>
<evidence type="ECO:0000313" key="1">
    <source>
        <dbReference type="EMBL" id="MCE7006236.1"/>
    </source>
</evidence>
<accession>A0ABS8ZHZ0</accession>
<protein>
    <recommendedName>
        <fullName evidence="3">CDP-Glycerol:Poly(Glycerophosphate) glycerophosphotransferase</fullName>
    </recommendedName>
</protein>
<proteinExistence type="predicted"/>